<proteinExistence type="inferred from homology"/>
<keyword evidence="4" id="KW-1185">Reference proteome</keyword>
<evidence type="ECO:0000313" key="4">
    <source>
        <dbReference type="Proteomes" id="UP001300012"/>
    </source>
</evidence>
<dbReference type="EMBL" id="JANQBD010000006">
    <property type="protein sequence ID" value="MCR8631593.1"/>
    <property type="molecule type" value="Genomic_DNA"/>
</dbReference>
<evidence type="ECO:0000313" key="3">
    <source>
        <dbReference type="EMBL" id="MCR8631593.1"/>
    </source>
</evidence>
<dbReference type="Proteomes" id="UP001300012">
    <property type="component" value="Unassembled WGS sequence"/>
</dbReference>
<comment type="similarity">
    <text evidence="1">Belongs to the Gfo/Idh/MocA family.</text>
</comment>
<feature type="domain" description="Gfo/Idh/MocA-like oxidoreductase C-terminal" evidence="2">
    <location>
        <begin position="12"/>
        <end position="62"/>
    </location>
</feature>
<gene>
    <name evidence="3" type="ORF">NV381_10300</name>
</gene>
<accession>A0ABT1YEG7</accession>
<sequence>MNISNVQPPKDQLGEAHRLQYIDFIDAIRHDREPFINGYEGREALELVRAVYMSSEKKGEIALPI</sequence>
<dbReference type="Pfam" id="PF02894">
    <property type="entry name" value="GFO_IDH_MocA_C"/>
    <property type="match status" value="1"/>
</dbReference>
<organism evidence="3 4">
    <name type="scientific">Paenibacillus radicis</name>
    <name type="common">ex Xue et al. 2023</name>
    <dbReference type="NCBI Taxonomy" id="2972489"/>
    <lineage>
        <taxon>Bacteria</taxon>
        <taxon>Bacillati</taxon>
        <taxon>Bacillota</taxon>
        <taxon>Bacilli</taxon>
        <taxon>Bacillales</taxon>
        <taxon>Paenibacillaceae</taxon>
        <taxon>Paenibacillus</taxon>
    </lineage>
</organism>
<dbReference type="Gene3D" id="3.30.360.10">
    <property type="entry name" value="Dihydrodipicolinate Reductase, domain 2"/>
    <property type="match status" value="1"/>
</dbReference>
<name>A0ABT1YEG7_9BACL</name>
<comment type="caution">
    <text evidence="3">The sequence shown here is derived from an EMBL/GenBank/DDBJ whole genome shotgun (WGS) entry which is preliminary data.</text>
</comment>
<reference evidence="3 4" key="1">
    <citation type="submission" date="2022-08" db="EMBL/GenBank/DDBJ databases">
        <title>Paenibacillus endoradicis sp. nov., Paenibacillus radicibacter sp. nov and Paenibacillus pararadicis sp. nov., three cold-adapted plant growth-promoting bacteria isolated from root of Larix gmelinii in Great Khingan.</title>
        <authorList>
            <person name="Xue H."/>
        </authorList>
    </citation>
    <scope>NUCLEOTIDE SEQUENCE [LARGE SCALE GENOMIC DNA]</scope>
    <source>
        <strain evidence="3 4">N5-1-1-5</strain>
    </source>
</reference>
<dbReference type="InterPro" id="IPR004104">
    <property type="entry name" value="Gfo/Idh/MocA-like_OxRdtase_C"/>
</dbReference>
<protein>
    <recommendedName>
        <fullName evidence="2">Gfo/Idh/MocA-like oxidoreductase C-terminal domain-containing protein</fullName>
    </recommendedName>
</protein>
<evidence type="ECO:0000259" key="2">
    <source>
        <dbReference type="Pfam" id="PF02894"/>
    </source>
</evidence>
<evidence type="ECO:0000256" key="1">
    <source>
        <dbReference type="ARBA" id="ARBA00010928"/>
    </source>
</evidence>